<evidence type="ECO:0000313" key="2">
    <source>
        <dbReference type="Proteomes" id="UP000284902"/>
    </source>
</evidence>
<protein>
    <submittedName>
        <fullName evidence="1">Uncharacterized protein</fullName>
    </submittedName>
</protein>
<proteinExistence type="predicted"/>
<comment type="caution">
    <text evidence="1">The sequence shown here is derived from an EMBL/GenBank/DDBJ whole genome shotgun (WGS) entry which is preliminary data.</text>
</comment>
<dbReference type="PROSITE" id="PS00290">
    <property type="entry name" value="IG_MHC"/>
    <property type="match status" value="1"/>
</dbReference>
<dbReference type="InterPro" id="IPR003006">
    <property type="entry name" value="Ig/MHC_CS"/>
</dbReference>
<dbReference type="AlphaFoldDB" id="A0A414P864"/>
<organism evidence="1 2">
    <name type="scientific">[Ruminococcus] lactaris</name>
    <dbReference type="NCBI Taxonomy" id="46228"/>
    <lineage>
        <taxon>Bacteria</taxon>
        <taxon>Bacillati</taxon>
        <taxon>Bacillota</taxon>
        <taxon>Clostridia</taxon>
        <taxon>Lachnospirales</taxon>
        <taxon>Lachnospiraceae</taxon>
        <taxon>Mediterraneibacter</taxon>
    </lineage>
</organism>
<sequence>MLHIWHPYPLMKPKKDGWYICTAAHGAGLNTPKVMEVYFRKWDKKWYNPRRQSVFDGYKVYEACRAPIEDNRVFTDSECDRIDILAWRPLPRLYPFGRKRG</sequence>
<dbReference type="Proteomes" id="UP000284902">
    <property type="component" value="Unassembled WGS sequence"/>
</dbReference>
<dbReference type="EMBL" id="QRHG01000006">
    <property type="protein sequence ID" value="RHF62333.1"/>
    <property type="molecule type" value="Genomic_DNA"/>
</dbReference>
<dbReference type="RefSeq" id="WP_118212583.1">
    <property type="nucleotide sequence ID" value="NZ_CBCSYD010000004.1"/>
</dbReference>
<name>A0A414P864_9FIRM</name>
<evidence type="ECO:0000313" key="1">
    <source>
        <dbReference type="EMBL" id="RHF62333.1"/>
    </source>
</evidence>
<accession>A0A414P864</accession>
<gene>
    <name evidence="1" type="ORF">DW672_03580</name>
</gene>
<reference evidence="1 2" key="1">
    <citation type="submission" date="2018-08" db="EMBL/GenBank/DDBJ databases">
        <title>A genome reference for cultivated species of the human gut microbiota.</title>
        <authorList>
            <person name="Zou Y."/>
            <person name="Xue W."/>
            <person name="Luo G."/>
        </authorList>
    </citation>
    <scope>NUCLEOTIDE SEQUENCE [LARGE SCALE GENOMIC DNA]</scope>
    <source>
        <strain evidence="1 2">AM25-1LB</strain>
    </source>
</reference>